<dbReference type="EMBL" id="BDQV01000289">
    <property type="protein sequence ID" value="GAY61981.1"/>
    <property type="molecule type" value="Genomic_DNA"/>
</dbReference>
<dbReference type="Proteomes" id="UP000236630">
    <property type="component" value="Unassembled WGS sequence"/>
</dbReference>
<protein>
    <submittedName>
        <fullName evidence="1">Uncharacterized protein</fullName>
    </submittedName>
</protein>
<organism evidence="1 2">
    <name type="scientific">Citrus unshiu</name>
    <name type="common">Satsuma mandarin</name>
    <name type="synonym">Citrus nobilis var. unshiu</name>
    <dbReference type="NCBI Taxonomy" id="55188"/>
    <lineage>
        <taxon>Eukaryota</taxon>
        <taxon>Viridiplantae</taxon>
        <taxon>Streptophyta</taxon>
        <taxon>Embryophyta</taxon>
        <taxon>Tracheophyta</taxon>
        <taxon>Spermatophyta</taxon>
        <taxon>Magnoliopsida</taxon>
        <taxon>eudicotyledons</taxon>
        <taxon>Gunneridae</taxon>
        <taxon>Pentapetalae</taxon>
        <taxon>rosids</taxon>
        <taxon>malvids</taxon>
        <taxon>Sapindales</taxon>
        <taxon>Rutaceae</taxon>
        <taxon>Aurantioideae</taxon>
        <taxon>Citrus</taxon>
    </lineage>
</organism>
<reference evidence="1 2" key="1">
    <citation type="journal article" date="2017" name="Front. Genet.">
        <title>Draft sequencing of the heterozygous diploid genome of Satsuma (Citrus unshiu Marc.) using a hybrid assembly approach.</title>
        <authorList>
            <person name="Shimizu T."/>
            <person name="Tanizawa Y."/>
            <person name="Mochizuki T."/>
            <person name="Nagasaki H."/>
            <person name="Yoshioka T."/>
            <person name="Toyoda A."/>
            <person name="Fujiyama A."/>
            <person name="Kaminuma E."/>
            <person name="Nakamura Y."/>
        </authorList>
    </citation>
    <scope>NUCLEOTIDE SEQUENCE [LARGE SCALE GENOMIC DNA]</scope>
    <source>
        <strain evidence="2">cv. Miyagawa wase</strain>
    </source>
</reference>
<proteinExistence type="predicted"/>
<comment type="caution">
    <text evidence="1">The sequence shown here is derived from an EMBL/GenBank/DDBJ whole genome shotgun (WGS) entry which is preliminary data.</text>
</comment>
<dbReference type="AlphaFoldDB" id="A0A2H5QBP7"/>
<evidence type="ECO:0000313" key="1">
    <source>
        <dbReference type="EMBL" id="GAY61981.1"/>
    </source>
</evidence>
<keyword evidence="2" id="KW-1185">Reference proteome</keyword>
<accession>A0A2H5QBP7</accession>
<name>A0A2H5QBP7_CITUN</name>
<sequence>MGTMDSAIKLKSKVAHAATAGEFNNNVPYLTDEFSVELAEGLAFNLLQFMMMNPSSFVLLSFKFLEKEVKRLKRIVKLVLGNSRAQESSLMLQIKLTNNRVCNDRPRLSTST</sequence>
<evidence type="ECO:0000313" key="2">
    <source>
        <dbReference type="Proteomes" id="UP000236630"/>
    </source>
</evidence>
<gene>
    <name evidence="1" type="ORF">CUMW_214270</name>
</gene>